<comment type="caution">
    <text evidence="3">The sequence shown here is derived from an EMBL/GenBank/DDBJ whole genome shotgun (WGS) entry which is preliminary data.</text>
</comment>
<dbReference type="Proteomes" id="UP000278475">
    <property type="component" value="Unassembled WGS sequence"/>
</dbReference>
<sequence length="285" mass="32296">MEEMTSNEQPFAEIVEIPNVEELIDLAFRRASKAEVTFPKKSAPIDKARIREKARVSIVYQVISSRLGKLLRSFPSLEKIHPFYRELVEIATGVDKVKKSLKNIAKTQRLIKEIYVQIREEISKANTPDTCTKLRRSFYGRVASLLRDINDDLKLIKAVRDELKDLPTINFNEVKVVVAGYPGVGKSTLVSLISSAKPLIGKYPFTTKEVVVGHIKLDDERIQVIDTPGLLEKPVEKMKKEELKALNALKFLADIIVFIVDVAESCGFTIEQQYSLFKSLAKYIE</sequence>
<feature type="non-terminal residue" evidence="3">
    <location>
        <position position="285"/>
    </location>
</feature>
<dbReference type="SUPFAM" id="SSF52540">
    <property type="entry name" value="P-loop containing nucleoside triphosphate hydrolases"/>
    <property type="match status" value="1"/>
</dbReference>
<dbReference type="PANTHER" id="PTHR45759">
    <property type="entry name" value="NUCLEOLAR GTP-BINDING PROTEIN 1"/>
    <property type="match status" value="1"/>
</dbReference>
<dbReference type="NCBIfam" id="TIGR00231">
    <property type="entry name" value="small_GTP"/>
    <property type="match status" value="1"/>
</dbReference>
<dbReference type="GO" id="GO:0005525">
    <property type="term" value="F:GTP binding"/>
    <property type="evidence" value="ECO:0007669"/>
    <property type="project" value="InterPro"/>
</dbReference>
<accession>A0A497EL91</accession>
<evidence type="ECO:0000313" key="4">
    <source>
        <dbReference type="Proteomes" id="UP000278475"/>
    </source>
</evidence>
<evidence type="ECO:0000313" key="3">
    <source>
        <dbReference type="EMBL" id="RLE47979.1"/>
    </source>
</evidence>
<name>A0A497EL91_9CREN</name>
<dbReference type="Gene3D" id="3.40.50.300">
    <property type="entry name" value="P-loop containing nucleotide triphosphate hydrolases"/>
    <property type="match status" value="1"/>
</dbReference>
<gene>
    <name evidence="3" type="ORF">DRJ31_08085</name>
</gene>
<protein>
    <recommendedName>
        <fullName evidence="5">GTP-binding protein</fullName>
    </recommendedName>
</protein>
<dbReference type="Gene3D" id="1.20.120.1190">
    <property type="match status" value="1"/>
</dbReference>
<dbReference type="Pfam" id="PF01926">
    <property type="entry name" value="MMR_HSR1"/>
    <property type="match status" value="1"/>
</dbReference>
<reference evidence="3 4" key="1">
    <citation type="submission" date="2018-06" db="EMBL/GenBank/DDBJ databases">
        <title>Extensive metabolic versatility and redundancy in microbially diverse, dynamic hydrothermal sediments.</title>
        <authorList>
            <person name="Dombrowski N."/>
            <person name="Teske A."/>
            <person name="Baker B.J."/>
        </authorList>
    </citation>
    <scope>NUCLEOTIDE SEQUENCE [LARGE SCALE GENOMIC DNA]</scope>
    <source>
        <strain evidence="3">B66_G16</strain>
    </source>
</reference>
<dbReference type="InterPro" id="IPR041623">
    <property type="entry name" value="NOG1_N"/>
</dbReference>
<feature type="domain" description="NOG1 N-terminal helical" evidence="2">
    <location>
        <begin position="11"/>
        <end position="169"/>
    </location>
</feature>
<dbReference type="EMBL" id="QMQV01000096">
    <property type="protein sequence ID" value="RLE47979.1"/>
    <property type="molecule type" value="Genomic_DNA"/>
</dbReference>
<dbReference type="InterPro" id="IPR027417">
    <property type="entry name" value="P-loop_NTPase"/>
</dbReference>
<organism evidence="3 4">
    <name type="scientific">Thermoproteota archaeon</name>
    <dbReference type="NCBI Taxonomy" id="2056631"/>
    <lineage>
        <taxon>Archaea</taxon>
        <taxon>Thermoproteota</taxon>
    </lineage>
</organism>
<dbReference type="InterPro" id="IPR005225">
    <property type="entry name" value="Small_GTP-bd"/>
</dbReference>
<evidence type="ECO:0000259" key="1">
    <source>
        <dbReference type="Pfam" id="PF01926"/>
    </source>
</evidence>
<proteinExistence type="predicted"/>
<dbReference type="InterPro" id="IPR006073">
    <property type="entry name" value="GTP-bd"/>
</dbReference>
<dbReference type="AlphaFoldDB" id="A0A497EL91"/>
<feature type="domain" description="G" evidence="1">
    <location>
        <begin position="175"/>
        <end position="264"/>
    </location>
</feature>
<evidence type="ECO:0008006" key="5">
    <source>
        <dbReference type="Google" id="ProtNLM"/>
    </source>
</evidence>
<dbReference type="Pfam" id="PF17835">
    <property type="entry name" value="NOG1_N"/>
    <property type="match status" value="1"/>
</dbReference>
<dbReference type="PRINTS" id="PR00326">
    <property type="entry name" value="GTP1OBG"/>
</dbReference>
<evidence type="ECO:0000259" key="2">
    <source>
        <dbReference type="Pfam" id="PF17835"/>
    </source>
</evidence>